<dbReference type="EMBL" id="CAJOBB010000059">
    <property type="protein sequence ID" value="CAF3538393.1"/>
    <property type="molecule type" value="Genomic_DNA"/>
</dbReference>
<comment type="caution">
    <text evidence="2">The sequence shown here is derived from an EMBL/GenBank/DDBJ whole genome shotgun (WGS) entry which is preliminary data.</text>
</comment>
<dbReference type="AlphaFoldDB" id="A0A815L4U7"/>
<dbReference type="Proteomes" id="UP000663868">
    <property type="component" value="Unassembled WGS sequence"/>
</dbReference>
<keyword evidence="1" id="KW-1133">Transmembrane helix</keyword>
<evidence type="ECO:0000313" key="3">
    <source>
        <dbReference type="EMBL" id="CAF3538393.1"/>
    </source>
</evidence>
<feature type="transmembrane region" description="Helical" evidence="1">
    <location>
        <begin position="358"/>
        <end position="381"/>
    </location>
</feature>
<proteinExistence type="predicted"/>
<name>A0A815L4U7_9BILA</name>
<organism evidence="2 4">
    <name type="scientific">Adineta steineri</name>
    <dbReference type="NCBI Taxonomy" id="433720"/>
    <lineage>
        <taxon>Eukaryota</taxon>
        <taxon>Metazoa</taxon>
        <taxon>Spiralia</taxon>
        <taxon>Gnathifera</taxon>
        <taxon>Rotifera</taxon>
        <taxon>Eurotatoria</taxon>
        <taxon>Bdelloidea</taxon>
        <taxon>Adinetida</taxon>
        <taxon>Adinetidae</taxon>
        <taxon>Adineta</taxon>
    </lineage>
</organism>
<dbReference type="EMBL" id="CAJNOE010001240">
    <property type="protein sequence ID" value="CAF1404321.1"/>
    <property type="molecule type" value="Genomic_DNA"/>
</dbReference>
<keyword evidence="1" id="KW-0472">Membrane</keyword>
<gene>
    <name evidence="2" type="ORF">IZO911_LOCUS39684</name>
    <name evidence="3" type="ORF">KXQ929_LOCUS2035</name>
</gene>
<accession>A0A815L4U7</accession>
<keyword evidence="1" id="KW-0812">Transmembrane</keyword>
<evidence type="ECO:0000313" key="2">
    <source>
        <dbReference type="EMBL" id="CAF1404321.1"/>
    </source>
</evidence>
<protein>
    <submittedName>
        <fullName evidence="2">Uncharacterized protein</fullName>
    </submittedName>
</protein>
<evidence type="ECO:0000256" key="1">
    <source>
        <dbReference type="SAM" id="Phobius"/>
    </source>
</evidence>
<evidence type="ECO:0000313" key="4">
    <source>
        <dbReference type="Proteomes" id="UP000663860"/>
    </source>
</evidence>
<sequence length="394" mass="46121">MTTTIIVHSPPDDDNEIQSQTEQRQFLSLPTSDVPTKTTIFKPFPQSILKTIENDRKHRLSHSRSAADFLHLNQSSIDTVDDDLYDNYDIITAADSKRKHSLLINSTRPRSPSDIRINIDPDISSHQHSINLQNKILSSTYENETHHSDPSLLSIKTSKQKRAEYLRRHVLERRFGHRMHSTFSSSSSTLRSLGRRFPLPTISPRLNHRKRIQYLSKDSKWHLVRNNLTKIAMMSDSYARMKIIQGDLRWKYLRELIDKQILDIREMSLLRQQYDGTLKKSQKSNSELKSIHSNEVVHIEHDGRVFSMNTRDLVLGRVNPDENIQLDTLAQFEARRKFRIKQSLLKQQEGRTRLKKHIAFSFCLCNLSFIAFMFISMFMFAMKTIIELRTTELF</sequence>
<dbReference type="Proteomes" id="UP000663860">
    <property type="component" value="Unassembled WGS sequence"/>
</dbReference>
<reference evidence="2" key="1">
    <citation type="submission" date="2021-02" db="EMBL/GenBank/DDBJ databases">
        <authorList>
            <person name="Nowell W R."/>
        </authorList>
    </citation>
    <scope>NUCLEOTIDE SEQUENCE</scope>
</reference>